<dbReference type="Gene3D" id="3.40.50.720">
    <property type="entry name" value="NAD(P)-binding Rossmann-like Domain"/>
    <property type="match status" value="1"/>
</dbReference>
<dbReference type="SMART" id="SM00829">
    <property type="entry name" value="PKS_ER"/>
    <property type="match status" value="1"/>
</dbReference>
<accession>A0A846ZC40</accession>
<evidence type="ECO:0000256" key="1">
    <source>
        <dbReference type="ARBA" id="ARBA00022857"/>
    </source>
</evidence>
<evidence type="ECO:0000313" key="5">
    <source>
        <dbReference type="Proteomes" id="UP000590460"/>
    </source>
</evidence>
<sequence length="300" mass="31262">MKAVEMLDYGAPEVLVDTNTAPQPVLKPKQVLVKQHATAIDPYDVKFRQGLMGTDKPTPLIPGSSVAGVVVAIGSEVTEFAIGDRVAASTHLKSYAALVAVGQSLLAKIPAQVSDVQAAASVLGAQTGYQMIMTDLAIQPGETVLIHGGAGAVGMMAIQLAKRQGAGQIYTTAHGAGAAAIRAIDPTIQVIDYQTTTLTEAMPDGVDAVLDTIGGETLRASCQVLKPDGRLVSLVDSVDDPRVTQSYLQASGAQLAALLALIADGQVTLLIADERPFNAANVRYFQTLHHVVGKLVLTFD</sequence>
<protein>
    <submittedName>
        <fullName evidence="4">NADP-dependent oxidoreductase</fullName>
    </submittedName>
</protein>
<dbReference type="GO" id="GO:0070402">
    <property type="term" value="F:NADPH binding"/>
    <property type="evidence" value="ECO:0007669"/>
    <property type="project" value="TreeGrafter"/>
</dbReference>
<organism evidence="4 5">
    <name type="scientific">Leuconostoc holzapfelii</name>
    <dbReference type="NCBI Taxonomy" id="434464"/>
    <lineage>
        <taxon>Bacteria</taxon>
        <taxon>Bacillati</taxon>
        <taxon>Bacillota</taxon>
        <taxon>Bacilli</taxon>
        <taxon>Lactobacillales</taxon>
        <taxon>Lactobacillaceae</taxon>
        <taxon>Leuconostoc</taxon>
    </lineage>
</organism>
<dbReference type="GO" id="GO:0005829">
    <property type="term" value="C:cytosol"/>
    <property type="evidence" value="ECO:0007669"/>
    <property type="project" value="TreeGrafter"/>
</dbReference>
<dbReference type="AlphaFoldDB" id="A0A846ZC40"/>
<dbReference type="PANTHER" id="PTHR48106">
    <property type="entry name" value="QUINONE OXIDOREDUCTASE PIG3-RELATED"/>
    <property type="match status" value="1"/>
</dbReference>
<feature type="domain" description="Enoyl reductase (ER)" evidence="3">
    <location>
        <begin position="10"/>
        <end position="297"/>
    </location>
</feature>
<dbReference type="PANTHER" id="PTHR48106:SF7">
    <property type="entry name" value="DEHYDROGENASE, ZINC-CONTAINING, PUTATIVE (AFU_ORTHOLOGUE AFUA_5G10220)-RELATED"/>
    <property type="match status" value="1"/>
</dbReference>
<evidence type="ECO:0000256" key="2">
    <source>
        <dbReference type="ARBA" id="ARBA00023002"/>
    </source>
</evidence>
<dbReference type="GO" id="GO:0035925">
    <property type="term" value="F:mRNA 3'-UTR AU-rich region binding"/>
    <property type="evidence" value="ECO:0007669"/>
    <property type="project" value="TreeGrafter"/>
</dbReference>
<name>A0A846ZC40_9LACO</name>
<dbReference type="Gene3D" id="3.90.180.10">
    <property type="entry name" value="Medium-chain alcohol dehydrogenases, catalytic domain"/>
    <property type="match status" value="1"/>
</dbReference>
<dbReference type="EMBL" id="JAAXPO010000004">
    <property type="protein sequence ID" value="NKZ18398.1"/>
    <property type="molecule type" value="Genomic_DNA"/>
</dbReference>
<keyword evidence="2" id="KW-0560">Oxidoreductase</keyword>
<dbReference type="Pfam" id="PF08240">
    <property type="entry name" value="ADH_N"/>
    <property type="match status" value="1"/>
</dbReference>
<gene>
    <name evidence="4" type="ORF">HF966_04320</name>
</gene>
<proteinExistence type="predicted"/>
<reference evidence="4 5" key="1">
    <citation type="submission" date="2020-04" db="EMBL/GenBank/DDBJ databases">
        <title>MicrobeNet Type strains.</title>
        <authorList>
            <person name="Nicholson A.C."/>
        </authorList>
    </citation>
    <scope>NUCLEOTIDE SEQUENCE [LARGE SCALE GENOMIC DNA]</scope>
    <source>
        <strain evidence="4 5">CCUG 54536</strain>
    </source>
</reference>
<keyword evidence="1" id="KW-0521">NADP</keyword>
<dbReference type="GO" id="GO:0003960">
    <property type="term" value="F:quinone reductase (NADPH) activity"/>
    <property type="evidence" value="ECO:0007669"/>
    <property type="project" value="TreeGrafter"/>
</dbReference>
<dbReference type="CDD" id="cd05289">
    <property type="entry name" value="MDR_like_2"/>
    <property type="match status" value="1"/>
</dbReference>
<dbReference type="SUPFAM" id="SSF51735">
    <property type="entry name" value="NAD(P)-binding Rossmann-fold domains"/>
    <property type="match status" value="1"/>
</dbReference>
<dbReference type="SUPFAM" id="SSF50129">
    <property type="entry name" value="GroES-like"/>
    <property type="match status" value="1"/>
</dbReference>
<dbReference type="Proteomes" id="UP000590460">
    <property type="component" value="Unassembled WGS sequence"/>
</dbReference>
<dbReference type="InterPro" id="IPR036291">
    <property type="entry name" value="NAD(P)-bd_dom_sf"/>
</dbReference>
<dbReference type="InterPro" id="IPR020843">
    <property type="entry name" value="ER"/>
</dbReference>
<dbReference type="Pfam" id="PF13602">
    <property type="entry name" value="ADH_zinc_N_2"/>
    <property type="match status" value="1"/>
</dbReference>
<dbReference type="RefSeq" id="WP_168676572.1">
    <property type="nucleotide sequence ID" value="NZ_BPKV01000005.1"/>
</dbReference>
<dbReference type="InterPro" id="IPR011032">
    <property type="entry name" value="GroES-like_sf"/>
</dbReference>
<comment type="caution">
    <text evidence="4">The sequence shown here is derived from an EMBL/GenBank/DDBJ whole genome shotgun (WGS) entry which is preliminary data.</text>
</comment>
<dbReference type="InterPro" id="IPR013154">
    <property type="entry name" value="ADH-like_N"/>
</dbReference>
<evidence type="ECO:0000313" key="4">
    <source>
        <dbReference type="EMBL" id="NKZ18398.1"/>
    </source>
</evidence>
<evidence type="ECO:0000259" key="3">
    <source>
        <dbReference type="SMART" id="SM00829"/>
    </source>
</evidence>